<protein>
    <recommendedName>
        <fullName evidence="4">CarboxypepD_reg-like domain-containing protein</fullName>
    </recommendedName>
</protein>
<evidence type="ECO:0000256" key="1">
    <source>
        <dbReference type="SAM" id="SignalP"/>
    </source>
</evidence>
<dbReference type="InterPro" id="IPR008969">
    <property type="entry name" value="CarboxyPept-like_regulatory"/>
</dbReference>
<keyword evidence="3" id="KW-1185">Reference proteome</keyword>
<dbReference type="RefSeq" id="WP_245128299.1">
    <property type="nucleotide sequence ID" value="NZ_JALJEJ010000001.1"/>
</dbReference>
<accession>A0A9X2B7E8</accession>
<feature type="signal peptide" evidence="1">
    <location>
        <begin position="1"/>
        <end position="21"/>
    </location>
</feature>
<dbReference type="AlphaFoldDB" id="A0A9X2B7E8"/>
<evidence type="ECO:0000313" key="2">
    <source>
        <dbReference type="EMBL" id="MCJ8208469.1"/>
    </source>
</evidence>
<evidence type="ECO:0000313" key="3">
    <source>
        <dbReference type="Proteomes" id="UP001139450"/>
    </source>
</evidence>
<organism evidence="2 3">
    <name type="scientific">Mucilaginibacter straminoryzae</name>
    <dbReference type="NCBI Taxonomy" id="2932774"/>
    <lineage>
        <taxon>Bacteria</taxon>
        <taxon>Pseudomonadati</taxon>
        <taxon>Bacteroidota</taxon>
        <taxon>Sphingobacteriia</taxon>
        <taxon>Sphingobacteriales</taxon>
        <taxon>Sphingobacteriaceae</taxon>
        <taxon>Mucilaginibacter</taxon>
    </lineage>
</organism>
<comment type="caution">
    <text evidence="2">The sequence shown here is derived from an EMBL/GenBank/DDBJ whole genome shotgun (WGS) entry which is preliminary data.</text>
</comment>
<name>A0A9X2B7E8_9SPHI</name>
<reference evidence="2" key="1">
    <citation type="submission" date="2022-04" db="EMBL/GenBank/DDBJ databases">
        <title>Mucilaginibacter sp. RS28 isolated from freshwater.</title>
        <authorList>
            <person name="Ko S.-R."/>
        </authorList>
    </citation>
    <scope>NUCLEOTIDE SEQUENCE</scope>
    <source>
        <strain evidence="2">RS28</strain>
    </source>
</reference>
<proteinExistence type="predicted"/>
<evidence type="ECO:0008006" key="4">
    <source>
        <dbReference type="Google" id="ProtNLM"/>
    </source>
</evidence>
<gene>
    <name evidence="2" type="ORF">MUY27_02030</name>
</gene>
<keyword evidence="1" id="KW-0732">Signal</keyword>
<dbReference type="EMBL" id="JALJEJ010000001">
    <property type="protein sequence ID" value="MCJ8208469.1"/>
    <property type="molecule type" value="Genomic_DNA"/>
</dbReference>
<dbReference type="Proteomes" id="UP001139450">
    <property type="component" value="Unassembled WGS sequence"/>
</dbReference>
<feature type="chain" id="PRO_5040805563" description="CarboxypepD_reg-like domain-containing protein" evidence="1">
    <location>
        <begin position="22"/>
        <end position="247"/>
    </location>
</feature>
<dbReference type="SUPFAM" id="SSF49464">
    <property type="entry name" value="Carboxypeptidase regulatory domain-like"/>
    <property type="match status" value="1"/>
</dbReference>
<sequence>MLKRFFPYLLLCLLFPLFSLAQQEESVRGILFKKGMLEKIAGVTVTNTRTKAVTTSNLYGEFNAKVITGDTLTFEKEGLTTLKQSIASYSTMYLTMLPEIKLNQVNVMGQSKKQELNDVMADYRKKGLYFNEKTSALAYAASPLTGLHELFGRDAKNRRNFAKYAKDEMQQTEINRRYTPQLVTQVTGLTGSEVKKFMNNYSPTIDEVKKWNDYDLIQFIKRSYEGYKSADKEGQSAAEVFGTKAQP</sequence>